<dbReference type="Proteomes" id="UP000035740">
    <property type="component" value="Unassembled WGS sequence"/>
</dbReference>
<dbReference type="Gramene" id="KMS99557">
    <property type="protein sequence ID" value="KMS99557"/>
    <property type="gene ID" value="BVRB_1g022840"/>
</dbReference>
<dbReference type="AlphaFoldDB" id="A0A0J8BHN4"/>
<keyword evidence="2" id="KW-1185">Reference proteome</keyword>
<evidence type="ECO:0000313" key="1">
    <source>
        <dbReference type="EMBL" id="KMS99557.1"/>
    </source>
</evidence>
<gene>
    <name evidence="1" type="ORF">BVRB_1g022840</name>
</gene>
<evidence type="ECO:0000313" key="2">
    <source>
        <dbReference type="Proteomes" id="UP000035740"/>
    </source>
</evidence>
<name>A0A0J8BHN4_BETVV</name>
<reference evidence="1 2" key="1">
    <citation type="journal article" date="2014" name="Nature">
        <title>The genome of the recently domesticated crop plant sugar beet (Beta vulgaris).</title>
        <authorList>
            <person name="Dohm J.C."/>
            <person name="Minoche A.E."/>
            <person name="Holtgrawe D."/>
            <person name="Capella-Gutierrez S."/>
            <person name="Zakrzewski F."/>
            <person name="Tafer H."/>
            <person name="Rupp O."/>
            <person name="Sorensen T.R."/>
            <person name="Stracke R."/>
            <person name="Reinhardt R."/>
            <person name="Goesmann A."/>
            <person name="Kraft T."/>
            <person name="Schulz B."/>
            <person name="Stadler P.F."/>
            <person name="Schmidt T."/>
            <person name="Gabaldon T."/>
            <person name="Lehrach H."/>
            <person name="Weisshaar B."/>
            <person name="Himmelbauer H."/>
        </authorList>
    </citation>
    <scope>NUCLEOTIDE SEQUENCE [LARGE SCALE GENOMIC DNA]</scope>
    <source>
        <tissue evidence="1">Taproot</tissue>
    </source>
</reference>
<protein>
    <submittedName>
        <fullName evidence="1">Uncharacterized protein</fullName>
    </submittedName>
</protein>
<dbReference type="EMBL" id="KQ090214">
    <property type="protein sequence ID" value="KMS99557.1"/>
    <property type="molecule type" value="Genomic_DNA"/>
</dbReference>
<sequence length="35" mass="4037">MGLDHGIKSLPLRTERPFCNGFWIYHSAKSRYGTP</sequence>
<proteinExistence type="predicted"/>
<organism evidence="1 2">
    <name type="scientific">Beta vulgaris subsp. vulgaris</name>
    <name type="common">Beet</name>
    <dbReference type="NCBI Taxonomy" id="3555"/>
    <lineage>
        <taxon>Eukaryota</taxon>
        <taxon>Viridiplantae</taxon>
        <taxon>Streptophyta</taxon>
        <taxon>Embryophyta</taxon>
        <taxon>Tracheophyta</taxon>
        <taxon>Spermatophyta</taxon>
        <taxon>Magnoliopsida</taxon>
        <taxon>eudicotyledons</taxon>
        <taxon>Gunneridae</taxon>
        <taxon>Pentapetalae</taxon>
        <taxon>Caryophyllales</taxon>
        <taxon>Chenopodiaceae</taxon>
        <taxon>Betoideae</taxon>
        <taxon>Beta</taxon>
    </lineage>
</organism>
<accession>A0A0J8BHN4</accession>